<evidence type="ECO:0000256" key="6">
    <source>
        <dbReference type="ARBA" id="ARBA00023002"/>
    </source>
</evidence>
<comment type="pathway">
    <text evidence="2">Siderophore biosynthesis; mycobactin biosynthesis.</text>
</comment>
<dbReference type="FunFam" id="1.20.140.10:FF:000001">
    <property type="entry name" value="Acyl-CoA dehydrogenase"/>
    <property type="match status" value="1"/>
</dbReference>
<organism evidence="13 14">
    <name type="scientific">Cupriavidus oxalaticus</name>
    <dbReference type="NCBI Taxonomy" id="96344"/>
    <lineage>
        <taxon>Bacteria</taxon>
        <taxon>Pseudomonadati</taxon>
        <taxon>Pseudomonadota</taxon>
        <taxon>Betaproteobacteria</taxon>
        <taxon>Burkholderiales</taxon>
        <taxon>Burkholderiaceae</taxon>
        <taxon>Cupriavidus</taxon>
    </lineage>
</organism>
<dbReference type="Gene3D" id="1.20.140.10">
    <property type="entry name" value="Butyryl-CoA Dehydrogenase, subunit A, domain 3"/>
    <property type="match status" value="1"/>
</dbReference>
<feature type="domain" description="Acyl-CoA dehydrogenase/oxidase C-terminal" evidence="10">
    <location>
        <begin position="245"/>
        <end position="392"/>
    </location>
</feature>
<dbReference type="Pfam" id="PF02771">
    <property type="entry name" value="Acyl-CoA_dh_N"/>
    <property type="match status" value="1"/>
</dbReference>
<dbReference type="Proteomes" id="UP000256862">
    <property type="component" value="Chromosome CO2235"/>
</dbReference>
<dbReference type="SUPFAM" id="SSF47203">
    <property type="entry name" value="Acyl-CoA dehydrogenase C-terminal domain-like"/>
    <property type="match status" value="1"/>
</dbReference>
<dbReference type="PROSITE" id="PS00073">
    <property type="entry name" value="ACYL_COA_DH_2"/>
    <property type="match status" value="1"/>
</dbReference>
<evidence type="ECO:0000313" key="13">
    <source>
        <dbReference type="EMBL" id="SPC14092.1"/>
    </source>
</evidence>
<evidence type="ECO:0000313" key="14">
    <source>
        <dbReference type="Proteomes" id="UP000256862"/>
    </source>
</evidence>
<dbReference type="InterPro" id="IPR013786">
    <property type="entry name" value="AcylCoA_DH/ox_N"/>
</dbReference>
<feature type="domain" description="Acyl-CoA oxidase/dehydrogenase middle" evidence="11">
    <location>
        <begin position="138"/>
        <end position="233"/>
    </location>
</feature>
<dbReference type="PANTHER" id="PTHR48083">
    <property type="entry name" value="MEDIUM-CHAIN SPECIFIC ACYL-COA DEHYDROGENASE, MITOCHONDRIAL-RELATED"/>
    <property type="match status" value="1"/>
</dbReference>
<dbReference type="InterPro" id="IPR009075">
    <property type="entry name" value="AcylCo_DH/oxidase_C"/>
</dbReference>
<proteinExistence type="inferred from homology"/>
<accession>A0A976G9X2</accession>
<evidence type="ECO:0000256" key="5">
    <source>
        <dbReference type="ARBA" id="ARBA00022827"/>
    </source>
</evidence>
<reference evidence="13 14" key="1">
    <citation type="submission" date="2018-01" db="EMBL/GenBank/DDBJ databases">
        <authorList>
            <person name="Clerissi C."/>
        </authorList>
    </citation>
    <scope>NUCLEOTIDE SEQUENCE [LARGE SCALE GENOMIC DNA]</scope>
    <source>
        <strain evidence="13">Cupriavidus oxalaticus LMG 2235</strain>
    </source>
</reference>
<dbReference type="Gene3D" id="2.40.110.10">
    <property type="entry name" value="Butyryl-CoA Dehydrogenase, subunit A, domain 2"/>
    <property type="match status" value="1"/>
</dbReference>
<feature type="domain" description="Acyl-CoA dehydrogenase/oxidase N-terminal" evidence="12">
    <location>
        <begin position="22"/>
        <end position="134"/>
    </location>
</feature>
<dbReference type="InterPro" id="IPR006091">
    <property type="entry name" value="Acyl-CoA_Oxase/DH_mid-dom"/>
</dbReference>
<evidence type="ECO:0000256" key="8">
    <source>
        <dbReference type="ARBA" id="ARBA00040394"/>
    </source>
</evidence>
<dbReference type="InterPro" id="IPR050741">
    <property type="entry name" value="Acyl-CoA_dehydrogenase"/>
</dbReference>
<dbReference type="GO" id="GO:0033539">
    <property type="term" value="P:fatty acid beta-oxidation using acyl-CoA dehydrogenase"/>
    <property type="evidence" value="ECO:0007669"/>
    <property type="project" value="TreeGrafter"/>
</dbReference>
<dbReference type="PROSITE" id="PS00072">
    <property type="entry name" value="ACYL_COA_DH_1"/>
    <property type="match status" value="1"/>
</dbReference>
<evidence type="ECO:0000259" key="11">
    <source>
        <dbReference type="Pfam" id="PF02770"/>
    </source>
</evidence>
<dbReference type="GO" id="GO:0050660">
    <property type="term" value="F:flavin adenine dinucleotide binding"/>
    <property type="evidence" value="ECO:0007669"/>
    <property type="project" value="InterPro"/>
</dbReference>
<dbReference type="PIRSF" id="PIRSF016578">
    <property type="entry name" value="HsaA"/>
    <property type="match status" value="1"/>
</dbReference>
<evidence type="ECO:0000256" key="2">
    <source>
        <dbReference type="ARBA" id="ARBA00005102"/>
    </source>
</evidence>
<comment type="function">
    <text evidence="7">Catalyzes the dehydrogenation at the alpha-beta position of ACP-bound acyl chains. This results in the introduction of a double bond in the lipidic chain, which is further transferred to the epsilon-amino group of lysine residue in the mycobactin core by MbtK.</text>
</comment>
<evidence type="ECO:0000256" key="4">
    <source>
        <dbReference type="ARBA" id="ARBA00022630"/>
    </source>
</evidence>
<name>A0A976G9X2_9BURK</name>
<sequence>MSAPDAMSRQESSYHAPRKMFTPEHEMYRDSVARFLADKVMPDHATWEEAGLVPRDLWRDAGAHGLLCPGLPEAWGGAGGDFLHSAIVVEEIARALASGVTGFTTHSENVAPYLLEFGTEAQKREFLPRMASGDVVGSIAMTEPGAGSDLKAIRTSAVKVEGGYRVNGQKTFITNGYHADRVLVFAKTDPAAGARGISLFWIDTTSPGFSRGRLLDKVGQKAQDTAELFFEDVYVPDDMLVGERNAGFGYAMSGLVRERLLIALRCAVALEVALEWTIAHVKERRAFDKALIENQFIRFRLAEIKTHACATRAFVDSCLEQYLAGTLTPDGAAMAKFWAGEATRAIDDLMQFFGGYGYMREYPIARAYTDVRPNRIYGGSAEIMREVIARAL</sequence>
<dbReference type="SUPFAM" id="SSF56645">
    <property type="entry name" value="Acyl-CoA dehydrogenase NM domain-like"/>
    <property type="match status" value="1"/>
</dbReference>
<dbReference type="FunFam" id="1.10.540.10:FF:000026">
    <property type="entry name" value="Acyl-CoA dehydrogenase medium chain"/>
    <property type="match status" value="1"/>
</dbReference>
<evidence type="ECO:0000259" key="10">
    <source>
        <dbReference type="Pfam" id="PF00441"/>
    </source>
</evidence>
<dbReference type="Pfam" id="PF02770">
    <property type="entry name" value="Acyl-CoA_dh_M"/>
    <property type="match status" value="1"/>
</dbReference>
<evidence type="ECO:0000256" key="3">
    <source>
        <dbReference type="ARBA" id="ARBA00009347"/>
    </source>
</evidence>
<dbReference type="InterPro" id="IPR036250">
    <property type="entry name" value="AcylCo_DH-like_C"/>
</dbReference>
<evidence type="ECO:0000256" key="7">
    <source>
        <dbReference type="ARBA" id="ARBA00037085"/>
    </source>
</evidence>
<dbReference type="FunFam" id="2.40.110.10:FF:000002">
    <property type="entry name" value="Acyl-CoA dehydrogenase fadE12"/>
    <property type="match status" value="1"/>
</dbReference>
<dbReference type="InterPro" id="IPR037069">
    <property type="entry name" value="AcylCoA_DH/ox_N_sf"/>
</dbReference>
<dbReference type="InterPro" id="IPR006089">
    <property type="entry name" value="Acyl-CoA_DH_CS"/>
</dbReference>
<dbReference type="Pfam" id="PF00441">
    <property type="entry name" value="Acyl-CoA_dh_1"/>
    <property type="match status" value="1"/>
</dbReference>
<dbReference type="GO" id="GO:0003995">
    <property type="term" value="F:acyl-CoA dehydrogenase activity"/>
    <property type="evidence" value="ECO:0007669"/>
    <property type="project" value="InterPro"/>
</dbReference>
<evidence type="ECO:0000259" key="12">
    <source>
        <dbReference type="Pfam" id="PF02771"/>
    </source>
</evidence>
<dbReference type="Gene3D" id="1.10.540.10">
    <property type="entry name" value="Acyl-CoA dehydrogenase/oxidase, N-terminal domain"/>
    <property type="match status" value="1"/>
</dbReference>
<dbReference type="GO" id="GO:0005737">
    <property type="term" value="C:cytoplasm"/>
    <property type="evidence" value="ECO:0007669"/>
    <property type="project" value="TreeGrafter"/>
</dbReference>
<dbReference type="EMBL" id="OGUS01000120">
    <property type="protein sequence ID" value="SPC14092.1"/>
    <property type="molecule type" value="Genomic_DNA"/>
</dbReference>
<keyword evidence="4" id="KW-0285">Flavoprotein</keyword>
<keyword evidence="5" id="KW-0274">FAD</keyword>
<evidence type="ECO:0000256" key="1">
    <source>
        <dbReference type="ARBA" id="ARBA00001974"/>
    </source>
</evidence>
<comment type="cofactor">
    <cofactor evidence="1">
        <name>FAD</name>
        <dbReference type="ChEBI" id="CHEBI:57692"/>
    </cofactor>
</comment>
<dbReference type="InterPro" id="IPR046373">
    <property type="entry name" value="Acyl-CoA_Oxase/DH_mid-dom_sf"/>
</dbReference>
<comment type="similarity">
    <text evidence="3">Belongs to the acyl-CoA dehydrogenase family.</text>
</comment>
<dbReference type="PANTHER" id="PTHR48083:SF20">
    <property type="entry name" value="LONG-CHAIN SPECIFIC ACYL-COA DEHYDROGENASE, MITOCHONDRIAL"/>
    <property type="match status" value="1"/>
</dbReference>
<gene>
    <name evidence="13" type="ORF">CO2235_20082</name>
</gene>
<dbReference type="InterPro" id="IPR009100">
    <property type="entry name" value="AcylCoA_DH/oxidase_NM_dom_sf"/>
</dbReference>
<protein>
    <recommendedName>
        <fullName evidence="8">Acyl-[acyl-carrier-protein] dehydrogenase MbtN</fullName>
    </recommendedName>
    <alternativeName>
        <fullName evidence="9">Mycobactin synthase protein N</fullName>
    </alternativeName>
</protein>
<comment type="caution">
    <text evidence="13">The sequence shown here is derived from an EMBL/GenBank/DDBJ whole genome shotgun (WGS) entry which is preliminary data.</text>
</comment>
<dbReference type="AlphaFoldDB" id="A0A976G9X2"/>
<keyword evidence="6 13" id="KW-0560">Oxidoreductase</keyword>
<evidence type="ECO:0000256" key="9">
    <source>
        <dbReference type="ARBA" id="ARBA00042660"/>
    </source>
</evidence>